<dbReference type="AlphaFoldDB" id="A0A9K3H2P4"/>
<reference evidence="1" key="2">
    <citation type="submission" date="2020-06" db="EMBL/GenBank/DDBJ databases">
        <title>Helianthus annuus Genome sequencing and assembly Release 2.</title>
        <authorList>
            <person name="Gouzy J."/>
            <person name="Langlade N."/>
            <person name="Munos S."/>
        </authorList>
    </citation>
    <scope>NUCLEOTIDE SEQUENCE</scope>
    <source>
        <tissue evidence="1">Leaves</tissue>
    </source>
</reference>
<keyword evidence="2" id="KW-1185">Reference proteome</keyword>
<evidence type="ECO:0000313" key="1">
    <source>
        <dbReference type="EMBL" id="KAF5765190.1"/>
    </source>
</evidence>
<protein>
    <submittedName>
        <fullName evidence="1">Uncharacterized protein</fullName>
    </submittedName>
</protein>
<dbReference type="EMBL" id="MNCJ02000330">
    <property type="protein sequence ID" value="KAF5765190.1"/>
    <property type="molecule type" value="Genomic_DNA"/>
</dbReference>
<evidence type="ECO:0000313" key="2">
    <source>
        <dbReference type="Proteomes" id="UP000215914"/>
    </source>
</evidence>
<dbReference type="Gramene" id="mRNA:HanXRQr2_Chr15g0700851">
    <property type="protein sequence ID" value="CDS:HanXRQr2_Chr15g0700851.1"/>
    <property type="gene ID" value="HanXRQr2_Chr15g0700851"/>
</dbReference>
<organism evidence="1 2">
    <name type="scientific">Helianthus annuus</name>
    <name type="common">Common sunflower</name>
    <dbReference type="NCBI Taxonomy" id="4232"/>
    <lineage>
        <taxon>Eukaryota</taxon>
        <taxon>Viridiplantae</taxon>
        <taxon>Streptophyta</taxon>
        <taxon>Embryophyta</taxon>
        <taxon>Tracheophyta</taxon>
        <taxon>Spermatophyta</taxon>
        <taxon>Magnoliopsida</taxon>
        <taxon>eudicotyledons</taxon>
        <taxon>Gunneridae</taxon>
        <taxon>Pentapetalae</taxon>
        <taxon>asterids</taxon>
        <taxon>campanulids</taxon>
        <taxon>Asterales</taxon>
        <taxon>Asteraceae</taxon>
        <taxon>Asteroideae</taxon>
        <taxon>Heliantheae alliance</taxon>
        <taxon>Heliantheae</taxon>
        <taxon>Helianthus</taxon>
    </lineage>
</organism>
<accession>A0A9K3H2P4</accession>
<sequence>MYSRVQFEECKAIITFLQRATVSVSNLHHHFDNKAIFASRNGVKPSPHASTNEVILLQQTQLFFCLSSLPP</sequence>
<reference evidence="1" key="1">
    <citation type="journal article" date="2017" name="Nature">
        <title>The sunflower genome provides insights into oil metabolism, flowering and Asterid evolution.</title>
        <authorList>
            <person name="Badouin H."/>
            <person name="Gouzy J."/>
            <person name="Grassa C.J."/>
            <person name="Murat F."/>
            <person name="Staton S.E."/>
            <person name="Cottret L."/>
            <person name="Lelandais-Briere C."/>
            <person name="Owens G.L."/>
            <person name="Carrere S."/>
            <person name="Mayjonade B."/>
            <person name="Legrand L."/>
            <person name="Gill N."/>
            <person name="Kane N.C."/>
            <person name="Bowers J.E."/>
            <person name="Hubner S."/>
            <person name="Bellec A."/>
            <person name="Berard A."/>
            <person name="Berges H."/>
            <person name="Blanchet N."/>
            <person name="Boniface M.C."/>
            <person name="Brunel D."/>
            <person name="Catrice O."/>
            <person name="Chaidir N."/>
            <person name="Claudel C."/>
            <person name="Donnadieu C."/>
            <person name="Faraut T."/>
            <person name="Fievet G."/>
            <person name="Helmstetter N."/>
            <person name="King M."/>
            <person name="Knapp S.J."/>
            <person name="Lai Z."/>
            <person name="Le Paslier M.C."/>
            <person name="Lippi Y."/>
            <person name="Lorenzon L."/>
            <person name="Mandel J.R."/>
            <person name="Marage G."/>
            <person name="Marchand G."/>
            <person name="Marquand E."/>
            <person name="Bret-Mestries E."/>
            <person name="Morien E."/>
            <person name="Nambeesan S."/>
            <person name="Nguyen T."/>
            <person name="Pegot-Espagnet P."/>
            <person name="Pouilly N."/>
            <person name="Raftis F."/>
            <person name="Sallet E."/>
            <person name="Schiex T."/>
            <person name="Thomas J."/>
            <person name="Vandecasteele C."/>
            <person name="Vares D."/>
            <person name="Vear F."/>
            <person name="Vautrin S."/>
            <person name="Crespi M."/>
            <person name="Mangin B."/>
            <person name="Burke J.M."/>
            <person name="Salse J."/>
            <person name="Munos S."/>
            <person name="Vincourt P."/>
            <person name="Rieseberg L.H."/>
            <person name="Langlade N.B."/>
        </authorList>
    </citation>
    <scope>NUCLEOTIDE SEQUENCE</scope>
    <source>
        <tissue evidence="1">Leaves</tissue>
    </source>
</reference>
<gene>
    <name evidence="1" type="ORF">HanXRQr2_Chr15g0700851</name>
</gene>
<name>A0A9K3H2P4_HELAN</name>
<proteinExistence type="predicted"/>
<comment type="caution">
    <text evidence="1">The sequence shown here is derived from an EMBL/GenBank/DDBJ whole genome shotgun (WGS) entry which is preliminary data.</text>
</comment>
<dbReference type="Proteomes" id="UP000215914">
    <property type="component" value="Unassembled WGS sequence"/>
</dbReference>